<evidence type="ECO:0000256" key="1">
    <source>
        <dbReference type="ARBA" id="ARBA00007447"/>
    </source>
</evidence>
<reference evidence="4" key="1">
    <citation type="submission" date="2020-10" db="EMBL/GenBank/DDBJ databases">
        <authorList>
            <person name="Han B."/>
            <person name="Lu T."/>
            <person name="Zhao Q."/>
            <person name="Huang X."/>
            <person name="Zhao Y."/>
        </authorList>
    </citation>
    <scope>NUCLEOTIDE SEQUENCE</scope>
</reference>
<keyword evidence="2" id="KW-0732">Signal</keyword>
<evidence type="ECO:0000256" key="2">
    <source>
        <dbReference type="SAM" id="SignalP"/>
    </source>
</evidence>
<protein>
    <recommendedName>
        <fullName evidence="3">Xylanase inhibitor N-terminal domain-containing protein</fullName>
    </recommendedName>
</protein>
<dbReference type="Gene3D" id="2.40.70.10">
    <property type="entry name" value="Acid Proteases"/>
    <property type="match status" value="1"/>
</dbReference>
<dbReference type="EMBL" id="CAJGYO010000915">
    <property type="protein sequence ID" value="CAD6344207.1"/>
    <property type="molecule type" value="Genomic_DNA"/>
</dbReference>
<feature type="chain" id="PRO_5032481970" description="Xylanase inhibitor N-terminal domain-containing protein" evidence="2">
    <location>
        <begin position="24"/>
        <end position="239"/>
    </location>
</feature>
<comment type="similarity">
    <text evidence="1">Belongs to the peptidase A1 family.</text>
</comment>
<dbReference type="SUPFAM" id="SSF50630">
    <property type="entry name" value="Acid proteases"/>
    <property type="match status" value="1"/>
</dbReference>
<dbReference type="OrthoDB" id="1258937at2759"/>
<sequence>MWNPKLLIFISLCISALSSPCTAASGAGKPLVTGVTKDASTSHYTAPLKDGHPLVLDLTSPVISLTTCAFKNGTLATLSANATDGQNPLFPVSFSAVATCTPSSPLKLPAGAVGVTGIAPSTQSFPAQVARTQKVANKIALCLPSDGKSTSGNSVGVAIFCGGPFVFPDRGDFTTMLAGRHGAAEWVQRSLRVLCLLHRHRRGAESRRHLRRATRRGAVRAVLRLDEAAADAMLQGGQN</sequence>
<dbReference type="FunFam" id="2.40.70.10:FF:000435">
    <property type="match status" value="1"/>
</dbReference>
<evidence type="ECO:0000259" key="3">
    <source>
        <dbReference type="Pfam" id="PF14543"/>
    </source>
</evidence>
<dbReference type="InterPro" id="IPR032861">
    <property type="entry name" value="TAXi_N"/>
</dbReference>
<accession>A0A811SSQ9</accession>
<organism evidence="4 5">
    <name type="scientific">Miscanthus lutarioriparius</name>
    <dbReference type="NCBI Taxonomy" id="422564"/>
    <lineage>
        <taxon>Eukaryota</taxon>
        <taxon>Viridiplantae</taxon>
        <taxon>Streptophyta</taxon>
        <taxon>Embryophyta</taxon>
        <taxon>Tracheophyta</taxon>
        <taxon>Spermatophyta</taxon>
        <taxon>Magnoliopsida</taxon>
        <taxon>Liliopsida</taxon>
        <taxon>Poales</taxon>
        <taxon>Poaceae</taxon>
        <taxon>PACMAD clade</taxon>
        <taxon>Panicoideae</taxon>
        <taxon>Andropogonodae</taxon>
        <taxon>Andropogoneae</taxon>
        <taxon>Saccharinae</taxon>
        <taxon>Miscanthus</taxon>
    </lineage>
</organism>
<dbReference type="Proteomes" id="UP000604825">
    <property type="component" value="Unassembled WGS sequence"/>
</dbReference>
<comment type="caution">
    <text evidence="4">The sequence shown here is derived from an EMBL/GenBank/DDBJ whole genome shotgun (WGS) entry which is preliminary data.</text>
</comment>
<keyword evidence="5" id="KW-1185">Reference proteome</keyword>
<evidence type="ECO:0000313" key="5">
    <source>
        <dbReference type="Proteomes" id="UP000604825"/>
    </source>
</evidence>
<feature type="signal peptide" evidence="2">
    <location>
        <begin position="1"/>
        <end position="23"/>
    </location>
</feature>
<proteinExistence type="inferred from homology"/>
<dbReference type="AlphaFoldDB" id="A0A811SSQ9"/>
<dbReference type="Pfam" id="PF14543">
    <property type="entry name" value="TAXi_N"/>
    <property type="match status" value="1"/>
</dbReference>
<gene>
    <name evidence="4" type="ORF">NCGR_LOCUS68305</name>
</gene>
<name>A0A811SSQ9_9POAL</name>
<dbReference type="InterPro" id="IPR021109">
    <property type="entry name" value="Peptidase_aspartic_dom_sf"/>
</dbReference>
<evidence type="ECO:0000313" key="4">
    <source>
        <dbReference type="EMBL" id="CAD6344207.1"/>
    </source>
</evidence>
<feature type="domain" description="Xylanase inhibitor N-terminal" evidence="3">
    <location>
        <begin position="75"/>
        <end position="151"/>
    </location>
</feature>